<feature type="domain" description="CID" evidence="2">
    <location>
        <begin position="1"/>
        <end position="129"/>
    </location>
</feature>
<reference evidence="3 4" key="1">
    <citation type="submission" date="2016-04" db="EMBL/GenBank/DDBJ databases">
        <title>The genome of Intoshia linei affirms orthonectids as highly simplified spiralians.</title>
        <authorList>
            <person name="Mikhailov K.V."/>
            <person name="Slusarev G.S."/>
            <person name="Nikitin M.A."/>
            <person name="Logacheva M.D."/>
            <person name="Penin A."/>
            <person name="Aleoshin V."/>
            <person name="Panchin Y.V."/>
        </authorList>
    </citation>
    <scope>NUCLEOTIDE SEQUENCE [LARGE SCALE GENOMIC DNA]</scope>
    <source>
        <strain evidence="3">Intl2013</strain>
        <tissue evidence="3">Whole animal</tissue>
    </source>
</reference>
<name>A0A177B7X6_9BILA</name>
<dbReference type="Proteomes" id="UP000078046">
    <property type="component" value="Unassembled WGS sequence"/>
</dbReference>
<dbReference type="GO" id="GO:0000993">
    <property type="term" value="F:RNA polymerase II complex binding"/>
    <property type="evidence" value="ECO:0007669"/>
    <property type="project" value="TreeGrafter"/>
</dbReference>
<sequence length="398" mass="46500">MLSKTSTLERLDKLNNTSESIRKFALYAFKNKEESDILCDIWARKLRELTGLKFVTYFYAANEILQTCLKNRAAVYRNSFKRVLPAAVRISNGKAYSDKIKRVIEIWKERGVYSSDYTTKLISILTGSKVDQICDVQELNTEDLIIQLREFDETSEKNMQIYKKLQENPMYDVCSEDVSKNKDRDSVRKFDAKVQNFHEEIADYAQAIDEEICSTEKLIVLLNCCDSVFSNHFTDVQYVVSAYQDYAEKIEKSCDFVNARIKKIENSTDDLDSPPSSPDINCPSPTDTFGNSDEENRPITVPFNMPPPMLQQNTQIFQNQNSFPPQNLNYHVRPESLIQPRFIEPYNQYIAPKRQHFDDTNNQNTKNYSSNLRFPGRRNNDQNRFNRDSRYHSRNKYI</sequence>
<dbReference type="GO" id="GO:0031124">
    <property type="term" value="P:mRNA 3'-end processing"/>
    <property type="evidence" value="ECO:0007669"/>
    <property type="project" value="TreeGrafter"/>
</dbReference>
<feature type="compositionally biased region" description="Basic and acidic residues" evidence="1">
    <location>
        <begin position="378"/>
        <end position="391"/>
    </location>
</feature>
<dbReference type="SUPFAM" id="SSF48464">
    <property type="entry name" value="ENTH/VHS domain"/>
    <property type="match status" value="1"/>
</dbReference>
<dbReference type="InterPro" id="IPR008942">
    <property type="entry name" value="ENTH_VHS"/>
</dbReference>
<evidence type="ECO:0000259" key="2">
    <source>
        <dbReference type="PROSITE" id="PS51391"/>
    </source>
</evidence>
<evidence type="ECO:0000313" key="3">
    <source>
        <dbReference type="EMBL" id="OAF70398.1"/>
    </source>
</evidence>
<accession>A0A177B7X6</accession>
<dbReference type="SMART" id="SM00582">
    <property type="entry name" value="RPR"/>
    <property type="match status" value="1"/>
</dbReference>
<dbReference type="Gene3D" id="1.25.40.90">
    <property type="match status" value="1"/>
</dbReference>
<protein>
    <recommendedName>
        <fullName evidence="2">CID domain-containing protein</fullName>
    </recommendedName>
</protein>
<comment type="caution">
    <text evidence="3">The sequence shown here is derived from an EMBL/GenBank/DDBJ whole genome shotgun (WGS) entry which is preliminary data.</text>
</comment>
<evidence type="ECO:0000256" key="1">
    <source>
        <dbReference type="SAM" id="MobiDB-lite"/>
    </source>
</evidence>
<feature type="compositionally biased region" description="Polar residues" evidence="1">
    <location>
        <begin position="360"/>
        <end position="372"/>
    </location>
</feature>
<dbReference type="PANTHER" id="PTHR12460">
    <property type="entry name" value="CYCLIN-DEPENDENT KINASE INHIBITOR-RELATED PROTEIN"/>
    <property type="match status" value="1"/>
</dbReference>
<dbReference type="AlphaFoldDB" id="A0A177B7X6"/>
<feature type="region of interest" description="Disordered" evidence="1">
    <location>
        <begin position="267"/>
        <end position="295"/>
    </location>
</feature>
<proteinExistence type="predicted"/>
<gene>
    <name evidence="3" type="ORF">A3Q56_01830</name>
</gene>
<organism evidence="3 4">
    <name type="scientific">Intoshia linei</name>
    <dbReference type="NCBI Taxonomy" id="1819745"/>
    <lineage>
        <taxon>Eukaryota</taxon>
        <taxon>Metazoa</taxon>
        <taxon>Spiralia</taxon>
        <taxon>Lophotrochozoa</taxon>
        <taxon>Mesozoa</taxon>
        <taxon>Orthonectida</taxon>
        <taxon>Rhopaluridae</taxon>
        <taxon>Intoshia</taxon>
    </lineage>
</organism>
<dbReference type="Gene3D" id="6.10.250.2560">
    <property type="match status" value="1"/>
</dbReference>
<dbReference type="InterPro" id="IPR006569">
    <property type="entry name" value="CID_dom"/>
</dbReference>
<evidence type="ECO:0000313" key="4">
    <source>
        <dbReference type="Proteomes" id="UP000078046"/>
    </source>
</evidence>
<dbReference type="EMBL" id="LWCA01000153">
    <property type="protein sequence ID" value="OAF70398.1"/>
    <property type="molecule type" value="Genomic_DNA"/>
</dbReference>
<dbReference type="PANTHER" id="PTHR12460:SF0">
    <property type="entry name" value="CID DOMAIN-CONTAINING PROTEIN-RELATED"/>
    <property type="match status" value="1"/>
</dbReference>
<feature type="region of interest" description="Disordered" evidence="1">
    <location>
        <begin position="355"/>
        <end position="398"/>
    </location>
</feature>
<dbReference type="Pfam" id="PF04818">
    <property type="entry name" value="CID"/>
    <property type="match status" value="1"/>
</dbReference>
<keyword evidence="4" id="KW-1185">Reference proteome</keyword>
<dbReference type="OrthoDB" id="10069473at2759"/>
<dbReference type="PROSITE" id="PS51391">
    <property type="entry name" value="CID"/>
    <property type="match status" value="1"/>
</dbReference>